<name>A0A845LEZ1_HELGE</name>
<dbReference type="PANTHER" id="PTHR30160:SF1">
    <property type="entry name" value="LIPOPOLYSACCHARIDE 1,2-N-ACETYLGLUCOSAMINETRANSFERASE-RELATED"/>
    <property type="match status" value="1"/>
</dbReference>
<dbReference type="RefSeq" id="WP_161261592.1">
    <property type="nucleotide sequence ID" value="NZ_JAFBDC010000005.1"/>
</dbReference>
<dbReference type="Pfam" id="PF01075">
    <property type="entry name" value="Glyco_transf_9"/>
    <property type="match status" value="1"/>
</dbReference>
<protein>
    <recommendedName>
        <fullName evidence="5">Glycosyltransferase family 9 protein</fullName>
    </recommendedName>
</protein>
<dbReference type="Gene3D" id="3.40.50.720">
    <property type="entry name" value="NAD(P)-binding Rossmann-like Domain"/>
    <property type="match status" value="1"/>
</dbReference>
<evidence type="ECO:0000256" key="1">
    <source>
        <dbReference type="ARBA" id="ARBA00022676"/>
    </source>
</evidence>
<evidence type="ECO:0000256" key="2">
    <source>
        <dbReference type="ARBA" id="ARBA00022679"/>
    </source>
</evidence>
<dbReference type="Proteomes" id="UP000471031">
    <property type="component" value="Unassembled WGS sequence"/>
</dbReference>
<dbReference type="PANTHER" id="PTHR30160">
    <property type="entry name" value="TETRAACYLDISACCHARIDE 4'-KINASE-RELATED"/>
    <property type="match status" value="1"/>
</dbReference>
<keyword evidence="1" id="KW-0328">Glycosyltransferase</keyword>
<evidence type="ECO:0008006" key="5">
    <source>
        <dbReference type="Google" id="ProtNLM"/>
    </source>
</evidence>
<keyword evidence="4" id="KW-1185">Reference proteome</keyword>
<dbReference type="EMBL" id="WXEX01000006">
    <property type="protein sequence ID" value="MZP43015.1"/>
    <property type="molecule type" value="Genomic_DNA"/>
</dbReference>
<gene>
    <name evidence="3" type="ORF">GTO89_08200</name>
</gene>
<dbReference type="Gene3D" id="3.40.50.2000">
    <property type="entry name" value="Glycogen Phosphorylase B"/>
    <property type="match status" value="2"/>
</dbReference>
<comment type="caution">
    <text evidence="3">The sequence shown here is derived from an EMBL/GenBank/DDBJ whole genome shotgun (WGS) entry which is preliminary data.</text>
</comment>
<dbReference type="CDD" id="cd03789">
    <property type="entry name" value="GT9_LPS_heptosyltransferase"/>
    <property type="match status" value="1"/>
</dbReference>
<reference evidence="3 4" key="1">
    <citation type="submission" date="2020-01" db="EMBL/GenBank/DDBJ databases">
        <title>Whole genome sequence of Heliobacterium gestii DSM 11169.</title>
        <authorList>
            <person name="Kyndt J.A."/>
            <person name="Meyer T.E."/>
        </authorList>
    </citation>
    <scope>NUCLEOTIDE SEQUENCE [LARGE SCALE GENOMIC DNA]</scope>
    <source>
        <strain evidence="3 4">DSM 11169</strain>
    </source>
</reference>
<dbReference type="AlphaFoldDB" id="A0A845LEZ1"/>
<dbReference type="OrthoDB" id="1669125at2"/>
<dbReference type="GO" id="GO:0008713">
    <property type="term" value="F:ADP-heptose-lipopolysaccharide heptosyltransferase activity"/>
    <property type="evidence" value="ECO:0007669"/>
    <property type="project" value="TreeGrafter"/>
</dbReference>
<dbReference type="SUPFAM" id="SSF53756">
    <property type="entry name" value="UDP-Glycosyltransferase/glycogen phosphorylase"/>
    <property type="match status" value="1"/>
</dbReference>
<evidence type="ECO:0000313" key="3">
    <source>
        <dbReference type="EMBL" id="MZP43015.1"/>
    </source>
</evidence>
<organism evidence="3 4">
    <name type="scientific">Heliomicrobium gestii</name>
    <name type="common">Heliobacterium gestii</name>
    <dbReference type="NCBI Taxonomy" id="2699"/>
    <lineage>
        <taxon>Bacteria</taxon>
        <taxon>Bacillati</taxon>
        <taxon>Bacillota</taxon>
        <taxon>Clostridia</taxon>
        <taxon>Eubacteriales</taxon>
        <taxon>Heliobacteriaceae</taxon>
        <taxon>Heliomicrobium</taxon>
    </lineage>
</organism>
<dbReference type="InterPro" id="IPR002201">
    <property type="entry name" value="Glyco_trans_9"/>
</dbReference>
<keyword evidence="2" id="KW-0808">Transferase</keyword>
<dbReference type="GO" id="GO:0005829">
    <property type="term" value="C:cytosol"/>
    <property type="evidence" value="ECO:0007669"/>
    <property type="project" value="TreeGrafter"/>
</dbReference>
<accession>A0A845LEZ1</accession>
<dbReference type="InterPro" id="IPR051199">
    <property type="entry name" value="LPS_LOS_Heptosyltrfase"/>
</dbReference>
<evidence type="ECO:0000313" key="4">
    <source>
        <dbReference type="Proteomes" id="UP000471031"/>
    </source>
</evidence>
<dbReference type="GO" id="GO:0009244">
    <property type="term" value="P:lipopolysaccharide core region biosynthetic process"/>
    <property type="evidence" value="ECO:0007669"/>
    <property type="project" value="TreeGrafter"/>
</dbReference>
<sequence>MNRFRERSPLWDKKLVIFGTGDASRRLVPLLPSAIAYYVDNAAAQWGQRIDGCPVQPPAKLLEEERDELAVLVASSYYDEISAQLCSMGFTEHIHFFRGEQVALHLFQALIEERHARACLQKREVTEATGEAEGVSGSVVERIAVGGERVEGGNGGKGEQKKRILFVRVDAIGDSILWLDSIRGYLALYSPDRHEYLLACNEASVDLWQSTGYFRKIIPVNRKRFLVDKAYLTDTLDGIAALAADVAIQPTYSREFRCGDAIVYASGAVERIGWDGDGANLTAEERRISDHWYTRLIAATEPALMELERNAAFVRALGLPEHQAAIPKWPLPLETVEGRPYFIIFPGAGNRRRCWPIDRFAAIARRLHEESGWDCCLCGGPGEEELGHAFLDQAGGGMAVTNLIGKLSLSELANWIHGAKLVISNETSAVHMAAAVATTSLCLLGGGHFGRFVPYTAPGEHPPISVYHRMDCFDCNWTCRFALKGDQPWPCIEGISEADLWQRIAALLP</sequence>
<proteinExistence type="predicted"/>